<dbReference type="PANTHER" id="PTHR46215">
    <property type="entry name" value="DIRIGENT PROTEIN 24-RELATED"/>
    <property type="match status" value="1"/>
</dbReference>
<evidence type="ECO:0000256" key="2">
    <source>
        <dbReference type="ARBA" id="ARBA00011738"/>
    </source>
</evidence>
<dbReference type="Pfam" id="PF03018">
    <property type="entry name" value="Dirigent"/>
    <property type="match status" value="1"/>
</dbReference>
<comment type="similarity">
    <text evidence="1 4">Belongs to the plant dirigent protein family.</text>
</comment>
<protein>
    <recommendedName>
        <fullName evidence="4">Dirigent protein</fullName>
    </recommendedName>
</protein>
<dbReference type="Proteomes" id="UP001642360">
    <property type="component" value="Unassembled WGS sequence"/>
</dbReference>
<dbReference type="PANTHER" id="PTHR46215:SF5">
    <property type="entry name" value="DIRIGENT PROTEIN"/>
    <property type="match status" value="1"/>
</dbReference>
<dbReference type="Gene3D" id="2.40.480.10">
    <property type="entry name" value="Allene oxide cyclase-like"/>
    <property type="match status" value="1"/>
</dbReference>
<evidence type="ECO:0000256" key="1">
    <source>
        <dbReference type="ARBA" id="ARBA00010746"/>
    </source>
</evidence>
<dbReference type="GO" id="GO:0048046">
    <property type="term" value="C:apoplast"/>
    <property type="evidence" value="ECO:0007669"/>
    <property type="project" value="UniProtKB-SubCell"/>
</dbReference>
<evidence type="ECO:0000313" key="5">
    <source>
        <dbReference type="EMBL" id="CAK9155072.1"/>
    </source>
</evidence>
<evidence type="ECO:0000256" key="3">
    <source>
        <dbReference type="ARBA" id="ARBA00022525"/>
    </source>
</evidence>
<comment type="subunit">
    <text evidence="2 4">Homodimer.</text>
</comment>
<dbReference type="AlphaFoldDB" id="A0ABC8SDW8"/>
<reference evidence="5 6" key="1">
    <citation type="submission" date="2024-02" db="EMBL/GenBank/DDBJ databases">
        <authorList>
            <person name="Vignale AGUSTIN F."/>
            <person name="Sosa J E."/>
            <person name="Modenutti C."/>
        </authorList>
    </citation>
    <scope>NUCLEOTIDE SEQUENCE [LARGE SCALE GENOMIC DNA]</scope>
</reference>
<comment type="caution">
    <text evidence="5">The sequence shown here is derived from an EMBL/GenBank/DDBJ whole genome shotgun (WGS) entry which is preliminary data.</text>
</comment>
<name>A0ABC8SDW8_9AQUA</name>
<organism evidence="5 6">
    <name type="scientific">Ilex paraguariensis</name>
    <name type="common">yerba mate</name>
    <dbReference type="NCBI Taxonomy" id="185542"/>
    <lineage>
        <taxon>Eukaryota</taxon>
        <taxon>Viridiplantae</taxon>
        <taxon>Streptophyta</taxon>
        <taxon>Embryophyta</taxon>
        <taxon>Tracheophyta</taxon>
        <taxon>Spermatophyta</taxon>
        <taxon>Magnoliopsida</taxon>
        <taxon>eudicotyledons</taxon>
        <taxon>Gunneridae</taxon>
        <taxon>Pentapetalae</taxon>
        <taxon>asterids</taxon>
        <taxon>campanulids</taxon>
        <taxon>Aquifoliales</taxon>
        <taxon>Aquifoliaceae</taxon>
        <taxon>Ilex</taxon>
    </lineage>
</organism>
<accession>A0ABC8SDW8</accession>
<sequence>MASSSSARIPDEEPPIPVAIIAATQPNTGGNVAAVTSGTVANPDPYHTLSFFMHDILGGSNPTARAVTGIVTNPAVNGRIPFAKPNGAVLPVNNRVPLNNGYMGLDNIPFLTGLGGSTSTVIQNNGNNFITGGVRFPILNGAQFPRGSALQRLMFGTVTVMDDELTKGHELGSGLVGKAQGFYVASSEDGSSQTMAFTAMFESGSYADSLSFFGVHRMAASESQLAIMGGTGKYVNAKGYATMKTIPSINQQTTTDGVETLLEFVVHVTC</sequence>
<evidence type="ECO:0000256" key="4">
    <source>
        <dbReference type="RuleBase" id="RU363099"/>
    </source>
</evidence>
<dbReference type="InterPro" id="IPR004265">
    <property type="entry name" value="Dirigent"/>
</dbReference>
<evidence type="ECO:0000313" key="6">
    <source>
        <dbReference type="Proteomes" id="UP001642360"/>
    </source>
</evidence>
<dbReference type="InterPro" id="IPR044859">
    <property type="entry name" value="Allene_oxi_cyc_Dirigent"/>
</dbReference>
<gene>
    <name evidence="5" type="ORF">ILEXP_LOCUS23466</name>
</gene>
<keyword evidence="6" id="KW-1185">Reference proteome</keyword>
<proteinExistence type="inferred from homology"/>
<dbReference type="GO" id="GO:0009699">
    <property type="term" value="P:phenylpropanoid biosynthetic process"/>
    <property type="evidence" value="ECO:0007669"/>
    <property type="project" value="UniProtKB-ARBA"/>
</dbReference>
<dbReference type="EMBL" id="CAUOFW020002636">
    <property type="protein sequence ID" value="CAK9155072.1"/>
    <property type="molecule type" value="Genomic_DNA"/>
</dbReference>
<comment type="subcellular location">
    <subcellularLocation>
        <location evidence="4">Secreted</location>
        <location evidence="4">Extracellular space</location>
        <location evidence="4">Apoplast</location>
    </subcellularLocation>
</comment>
<comment type="function">
    <text evidence="4">Dirigent proteins impart stereoselectivity on the phenoxy radical-coupling reaction, yielding optically active lignans from two molecules of coniferyl alcohol in the biosynthesis of lignans, flavonolignans, and alkaloids and thus plays a central role in plant secondary metabolism.</text>
</comment>
<keyword evidence="3 4" id="KW-0964">Secreted</keyword>
<keyword evidence="4" id="KW-0052">Apoplast</keyword>